<evidence type="ECO:0000256" key="3">
    <source>
        <dbReference type="ARBA" id="ARBA00022763"/>
    </source>
</evidence>
<gene>
    <name evidence="10" type="ORF">ABEB36_004226</name>
</gene>
<keyword evidence="11" id="KW-1185">Reference proteome</keyword>
<dbReference type="GO" id="GO:0005634">
    <property type="term" value="C:nucleus"/>
    <property type="evidence" value="ECO:0007669"/>
    <property type="project" value="UniProtKB-SubCell"/>
</dbReference>
<dbReference type="Pfam" id="PF12253">
    <property type="entry name" value="CAF1A_dimeriz"/>
    <property type="match status" value="1"/>
</dbReference>
<evidence type="ECO:0000256" key="2">
    <source>
        <dbReference type="ARBA" id="ARBA00022705"/>
    </source>
</evidence>
<name>A0ABD1F2Z6_HYPHA</name>
<dbReference type="GO" id="GO:0006260">
    <property type="term" value="P:DNA replication"/>
    <property type="evidence" value="ECO:0007669"/>
    <property type="project" value="UniProtKB-KW"/>
</dbReference>
<organism evidence="10 11">
    <name type="scientific">Hypothenemus hampei</name>
    <name type="common">Coffee berry borer</name>
    <dbReference type="NCBI Taxonomy" id="57062"/>
    <lineage>
        <taxon>Eukaryota</taxon>
        <taxon>Metazoa</taxon>
        <taxon>Ecdysozoa</taxon>
        <taxon>Arthropoda</taxon>
        <taxon>Hexapoda</taxon>
        <taxon>Insecta</taxon>
        <taxon>Pterygota</taxon>
        <taxon>Neoptera</taxon>
        <taxon>Endopterygota</taxon>
        <taxon>Coleoptera</taxon>
        <taxon>Polyphaga</taxon>
        <taxon>Cucujiformia</taxon>
        <taxon>Curculionidae</taxon>
        <taxon>Scolytinae</taxon>
        <taxon>Hypothenemus</taxon>
    </lineage>
</organism>
<sequence length="676" mass="79292">MFGFSLAGQFLQGSTSRTWNSVSNLAHLVWGKINKFTQSAMPRSRKRHHSRSRSKSRSRSHSKDRNYERVRKQSPHEKDGKRRRLDDIVDSPHKRSISGIEFEDNEQLDQSTATIDKPFAMTSEEVEGEKSGKIIAIEDEHDNAIDANFTNIDPNSMPVCYIKIENINSTMLLQTPKKHLTPKKMQKQLESEKKRLQKQKEKEERERQRQEEKAKIIAEKQKLKEQKEAEKQKVLEEKQKQLELKRKEREEKEQKRKEKEEVEAQKRKEKELEKLKKQQELDEKNKEKQKVEEKKQKIAALFKNFFKKNDTDEAESKVEKIYQSVFMPFEIKSDMKLAPLRRSPLTEDELNYLDSILETQTDTTYLKDLKSGKFKPGHSAKTWPYEEEADVTIIEDDKQLGEIICENTTGVRKMKAKFLFFHENRRPPYYGTWRKKSKCIKPRKPLIEDIEHFNYEEDSDDDWEEEEQGESLDVSGDDDEKDITNTEDDYEVDNEFFVPHGHLSDDEIDNEENARLSPDAVKQKLKLLKDEFEEDIKSKTNKLKSRSIGCVWLTKQGKIDDALSRYLQPFAMIVNGHIEINKGFNFVSPEKKKLPPALLPEEHMKDFLKVIEGNVHRKKIVVEEFLKVMADNGTPLNLSKANLFKLLKNVATYSSSSKCWLVNDDLKKKYEEIDLS</sequence>
<evidence type="ECO:0000256" key="5">
    <source>
        <dbReference type="ARBA" id="ARBA00023204"/>
    </source>
</evidence>
<dbReference type="PANTHER" id="PTHR15272">
    <property type="entry name" value="CHROMATIN ASSEMBLY FACTOR 1 SUBUNIT A CAF-1 SUBUNIT A"/>
    <property type="match status" value="1"/>
</dbReference>
<proteinExistence type="predicted"/>
<comment type="caution">
    <text evidence="10">The sequence shown here is derived from an EMBL/GenBank/DDBJ whole genome shotgun (WGS) entry which is preliminary data.</text>
</comment>
<dbReference type="GO" id="GO:0006281">
    <property type="term" value="P:DNA repair"/>
    <property type="evidence" value="ECO:0007669"/>
    <property type="project" value="UniProtKB-KW"/>
</dbReference>
<evidence type="ECO:0000256" key="4">
    <source>
        <dbReference type="ARBA" id="ARBA00023186"/>
    </source>
</evidence>
<keyword evidence="5" id="KW-0234">DNA repair</keyword>
<keyword evidence="2" id="KW-0235">DNA replication</keyword>
<evidence type="ECO:0008006" key="12">
    <source>
        <dbReference type="Google" id="ProtNLM"/>
    </source>
</evidence>
<feature type="domain" description="Chromatin assembly factor 1 subunit A dimerization" evidence="9">
    <location>
        <begin position="417"/>
        <end position="488"/>
    </location>
</feature>
<keyword evidence="6" id="KW-0539">Nucleus</keyword>
<reference evidence="10 11" key="1">
    <citation type="submission" date="2024-05" db="EMBL/GenBank/DDBJ databases">
        <title>Genetic variation in Jamaican populations of the coffee berry borer (Hypothenemus hampei).</title>
        <authorList>
            <person name="Errbii M."/>
            <person name="Myrie A."/>
        </authorList>
    </citation>
    <scope>NUCLEOTIDE SEQUENCE [LARGE SCALE GENOMIC DNA]</scope>
    <source>
        <strain evidence="10">JA-Hopewell-2020-01-JO</strain>
        <tissue evidence="10">Whole body</tissue>
    </source>
</reference>
<dbReference type="AlphaFoldDB" id="A0ABD1F2Z6"/>
<evidence type="ECO:0000313" key="11">
    <source>
        <dbReference type="Proteomes" id="UP001566132"/>
    </source>
</evidence>
<feature type="compositionally biased region" description="Acidic residues" evidence="7">
    <location>
        <begin position="456"/>
        <end position="488"/>
    </location>
</feature>
<protein>
    <recommendedName>
        <fullName evidence="12">Chromatin assembly factor 1 subunit A</fullName>
    </recommendedName>
</protein>
<evidence type="ECO:0000259" key="9">
    <source>
        <dbReference type="Pfam" id="PF12253"/>
    </source>
</evidence>
<feature type="compositionally biased region" description="Basic residues" evidence="7">
    <location>
        <begin position="43"/>
        <end position="60"/>
    </location>
</feature>
<evidence type="ECO:0000256" key="1">
    <source>
        <dbReference type="ARBA" id="ARBA00004123"/>
    </source>
</evidence>
<dbReference type="InterPro" id="IPR021644">
    <property type="entry name" value="CAF-1_p150_acidic"/>
</dbReference>
<feature type="domain" description="Chromatin assembly factor 1 p150 subunit acidic region" evidence="8">
    <location>
        <begin position="192"/>
        <end position="336"/>
    </location>
</feature>
<keyword evidence="3" id="KW-0227">DNA damage</keyword>
<dbReference type="PANTHER" id="PTHR15272:SF0">
    <property type="entry name" value="CHROMATIN ASSEMBLY FACTOR 1 SUBUNIT A"/>
    <property type="match status" value="1"/>
</dbReference>
<evidence type="ECO:0000313" key="10">
    <source>
        <dbReference type="EMBL" id="KAL1509509.1"/>
    </source>
</evidence>
<dbReference type="Proteomes" id="UP001566132">
    <property type="component" value="Unassembled WGS sequence"/>
</dbReference>
<feature type="compositionally biased region" description="Basic and acidic residues" evidence="7">
    <location>
        <begin position="61"/>
        <end position="93"/>
    </location>
</feature>
<evidence type="ECO:0000259" key="8">
    <source>
        <dbReference type="Pfam" id="PF11600"/>
    </source>
</evidence>
<feature type="compositionally biased region" description="Basic and acidic residues" evidence="7">
    <location>
        <begin position="187"/>
        <end position="294"/>
    </location>
</feature>
<evidence type="ECO:0000256" key="7">
    <source>
        <dbReference type="SAM" id="MobiDB-lite"/>
    </source>
</evidence>
<evidence type="ECO:0000256" key="6">
    <source>
        <dbReference type="ARBA" id="ARBA00023242"/>
    </source>
</evidence>
<dbReference type="InterPro" id="IPR022043">
    <property type="entry name" value="CAF1A_DD"/>
</dbReference>
<dbReference type="Pfam" id="PF11600">
    <property type="entry name" value="CAF1A_acidic"/>
    <property type="match status" value="1"/>
</dbReference>
<accession>A0ABD1F2Z6</accession>
<comment type="subcellular location">
    <subcellularLocation>
        <location evidence="1">Nucleus</location>
    </subcellularLocation>
</comment>
<keyword evidence="4" id="KW-0143">Chaperone</keyword>
<dbReference type="EMBL" id="JBDJPC010000003">
    <property type="protein sequence ID" value="KAL1509509.1"/>
    <property type="molecule type" value="Genomic_DNA"/>
</dbReference>
<feature type="region of interest" description="Disordered" evidence="7">
    <location>
        <begin position="179"/>
        <end position="294"/>
    </location>
</feature>
<feature type="region of interest" description="Disordered" evidence="7">
    <location>
        <begin position="38"/>
        <end position="111"/>
    </location>
</feature>
<feature type="region of interest" description="Disordered" evidence="7">
    <location>
        <begin position="454"/>
        <end position="488"/>
    </location>
</feature>